<feature type="compositionally biased region" description="Low complexity" evidence="1">
    <location>
        <begin position="47"/>
        <end position="58"/>
    </location>
</feature>
<dbReference type="AlphaFoldDB" id="A0A8K0CGE1"/>
<protein>
    <submittedName>
        <fullName evidence="2">Uncharacterized protein</fullName>
    </submittedName>
</protein>
<name>A0A8K0CGE1_IGNLU</name>
<evidence type="ECO:0000313" key="3">
    <source>
        <dbReference type="Proteomes" id="UP000801492"/>
    </source>
</evidence>
<sequence length="113" mass="12416">MQISGIDRVLTAKLQKKFIRASQDKKTGLNISENQDTCDTEQQHLVSSSSGSKGNISSPDRLNLPFTLQTNKKITKSVKSLDMLAKTCDRYGIFDRAAAAIVSSVLYDMSSDN</sequence>
<evidence type="ECO:0000256" key="1">
    <source>
        <dbReference type="SAM" id="MobiDB-lite"/>
    </source>
</evidence>
<proteinExistence type="predicted"/>
<keyword evidence="3" id="KW-1185">Reference proteome</keyword>
<feature type="region of interest" description="Disordered" evidence="1">
    <location>
        <begin position="29"/>
        <end position="61"/>
    </location>
</feature>
<dbReference type="OrthoDB" id="8066247at2759"/>
<dbReference type="EMBL" id="VTPC01086163">
    <property type="protein sequence ID" value="KAF2886854.1"/>
    <property type="molecule type" value="Genomic_DNA"/>
</dbReference>
<gene>
    <name evidence="2" type="ORF">ILUMI_19318</name>
</gene>
<evidence type="ECO:0000313" key="2">
    <source>
        <dbReference type="EMBL" id="KAF2886854.1"/>
    </source>
</evidence>
<organism evidence="2 3">
    <name type="scientific">Ignelater luminosus</name>
    <name type="common">Cucubano</name>
    <name type="synonym">Pyrophorus luminosus</name>
    <dbReference type="NCBI Taxonomy" id="2038154"/>
    <lineage>
        <taxon>Eukaryota</taxon>
        <taxon>Metazoa</taxon>
        <taxon>Ecdysozoa</taxon>
        <taxon>Arthropoda</taxon>
        <taxon>Hexapoda</taxon>
        <taxon>Insecta</taxon>
        <taxon>Pterygota</taxon>
        <taxon>Neoptera</taxon>
        <taxon>Endopterygota</taxon>
        <taxon>Coleoptera</taxon>
        <taxon>Polyphaga</taxon>
        <taxon>Elateriformia</taxon>
        <taxon>Elateroidea</taxon>
        <taxon>Elateridae</taxon>
        <taxon>Agrypninae</taxon>
        <taxon>Pyrophorini</taxon>
        <taxon>Ignelater</taxon>
    </lineage>
</organism>
<comment type="caution">
    <text evidence="2">The sequence shown here is derived from an EMBL/GenBank/DDBJ whole genome shotgun (WGS) entry which is preliminary data.</text>
</comment>
<accession>A0A8K0CGE1</accession>
<dbReference type="Proteomes" id="UP000801492">
    <property type="component" value="Unassembled WGS sequence"/>
</dbReference>
<reference evidence="2" key="1">
    <citation type="submission" date="2019-08" db="EMBL/GenBank/DDBJ databases">
        <title>The genome of the North American firefly Photinus pyralis.</title>
        <authorList>
            <consortium name="Photinus pyralis genome working group"/>
            <person name="Fallon T.R."/>
            <person name="Sander Lower S.E."/>
            <person name="Weng J.-K."/>
        </authorList>
    </citation>
    <scope>NUCLEOTIDE SEQUENCE</scope>
    <source>
        <strain evidence="2">TRF0915ILg1</strain>
        <tissue evidence="2">Whole body</tissue>
    </source>
</reference>